<sequence>MDKTWTDEFYREMDADKRLVLLKENIESNPTEEDAFRKKLWIARYGRKKPKKDAYVGCLMELKYLAEGGTLDIGGKKKRQAARIAADMYLNSPEVQEDRYREILQEELKHVFLKFMEVSSQGRGFTSLVFGMGQLSDEGVIKKIAEQISTIAFQTPHMFHMDREFYILQRAALSAFREEYPNREHFLKK</sequence>
<gene>
    <name evidence="1" type="ORF">OCV65_10115</name>
</gene>
<proteinExistence type="predicted"/>
<dbReference type="InterPro" id="IPR046683">
    <property type="entry name" value="DUF6553"/>
</dbReference>
<accession>A0ABT2S7L2</accession>
<protein>
    <submittedName>
        <fullName evidence="1">Uncharacterized protein</fullName>
    </submittedName>
</protein>
<dbReference type="Proteomes" id="UP001207605">
    <property type="component" value="Unassembled WGS sequence"/>
</dbReference>
<dbReference type="EMBL" id="JAOQJV010000014">
    <property type="protein sequence ID" value="MCU6700581.1"/>
    <property type="molecule type" value="Genomic_DNA"/>
</dbReference>
<dbReference type="RefSeq" id="WP_118382838.1">
    <property type="nucleotide sequence ID" value="NZ_JAOQJV010000014.1"/>
</dbReference>
<comment type="caution">
    <text evidence="1">The sequence shown here is derived from an EMBL/GenBank/DDBJ whole genome shotgun (WGS) entry which is preliminary data.</text>
</comment>
<name>A0ABT2S7L2_9FIRM</name>
<evidence type="ECO:0000313" key="1">
    <source>
        <dbReference type="EMBL" id="MCU6700581.1"/>
    </source>
</evidence>
<reference evidence="1 2" key="1">
    <citation type="journal article" date="2021" name="ISME Commun">
        <title>Automated analysis of genomic sequences facilitates high-throughput and comprehensive description of bacteria.</title>
        <authorList>
            <person name="Hitch T.C.A."/>
        </authorList>
    </citation>
    <scope>NUCLEOTIDE SEQUENCE [LARGE SCALE GENOMIC DNA]</scope>
    <source>
        <strain evidence="1 2">Sanger_02</strain>
    </source>
</reference>
<evidence type="ECO:0000313" key="2">
    <source>
        <dbReference type="Proteomes" id="UP001207605"/>
    </source>
</evidence>
<keyword evidence="2" id="KW-1185">Reference proteome</keyword>
<organism evidence="1 2">
    <name type="scientific">Dorea ammoniilytica</name>
    <dbReference type="NCBI Taxonomy" id="2981788"/>
    <lineage>
        <taxon>Bacteria</taxon>
        <taxon>Bacillati</taxon>
        <taxon>Bacillota</taxon>
        <taxon>Clostridia</taxon>
        <taxon>Lachnospirales</taxon>
        <taxon>Lachnospiraceae</taxon>
        <taxon>Dorea</taxon>
    </lineage>
</organism>
<dbReference type="Pfam" id="PF20190">
    <property type="entry name" value="DUF6553"/>
    <property type="match status" value="1"/>
</dbReference>